<keyword evidence="1" id="KW-1133">Transmembrane helix</keyword>
<feature type="domain" description="VQ" evidence="2">
    <location>
        <begin position="69"/>
        <end position="87"/>
    </location>
</feature>
<evidence type="ECO:0000259" key="2">
    <source>
        <dbReference type="Pfam" id="PF05678"/>
    </source>
</evidence>
<protein>
    <recommendedName>
        <fullName evidence="2">VQ domain-containing protein</fullName>
    </recommendedName>
</protein>
<organism evidence="3 4">
    <name type="scientific">Tagetes erecta</name>
    <name type="common">African marigold</name>
    <dbReference type="NCBI Taxonomy" id="13708"/>
    <lineage>
        <taxon>Eukaryota</taxon>
        <taxon>Viridiplantae</taxon>
        <taxon>Streptophyta</taxon>
        <taxon>Embryophyta</taxon>
        <taxon>Tracheophyta</taxon>
        <taxon>Spermatophyta</taxon>
        <taxon>Magnoliopsida</taxon>
        <taxon>eudicotyledons</taxon>
        <taxon>Gunneridae</taxon>
        <taxon>Pentapetalae</taxon>
        <taxon>asterids</taxon>
        <taxon>campanulids</taxon>
        <taxon>Asterales</taxon>
        <taxon>Asteraceae</taxon>
        <taxon>Asteroideae</taxon>
        <taxon>Heliantheae alliance</taxon>
        <taxon>Tageteae</taxon>
        <taxon>Tagetes</taxon>
    </lineage>
</organism>
<evidence type="ECO:0000313" key="3">
    <source>
        <dbReference type="EMBL" id="KAK1411083.1"/>
    </source>
</evidence>
<sequence length="165" mass="18540">MLIPDVFDQARRDHFGKTTTTTTTTATTTNAATTTYKFISPKMQNSPATTIHHPSPPPTPIIISDPNNPYPTTFVQADTTSFKTVVQIHNYNLVFAFLLMLLLIDVAAALLLLHNKNDDAANVNPQQHFHKFIRSSIIDLNFVNQLHTQLVLARFKTNQEKKTPK</sequence>
<accession>A0AAD8JWE4</accession>
<keyword evidence="1" id="KW-0812">Transmembrane</keyword>
<dbReference type="Proteomes" id="UP001229421">
    <property type="component" value="Unassembled WGS sequence"/>
</dbReference>
<gene>
    <name evidence="3" type="ORF">QVD17_37627</name>
</gene>
<dbReference type="Pfam" id="PF05678">
    <property type="entry name" value="VQ"/>
    <property type="match status" value="1"/>
</dbReference>
<comment type="caution">
    <text evidence="3">The sequence shown here is derived from an EMBL/GenBank/DDBJ whole genome shotgun (WGS) entry which is preliminary data.</text>
</comment>
<evidence type="ECO:0000313" key="4">
    <source>
        <dbReference type="Proteomes" id="UP001229421"/>
    </source>
</evidence>
<dbReference type="InterPro" id="IPR008889">
    <property type="entry name" value="VQ"/>
</dbReference>
<dbReference type="EMBL" id="JAUHHV010000010">
    <property type="protein sequence ID" value="KAK1411083.1"/>
    <property type="molecule type" value="Genomic_DNA"/>
</dbReference>
<name>A0AAD8JWE4_TARER</name>
<keyword evidence="1" id="KW-0472">Membrane</keyword>
<proteinExistence type="predicted"/>
<dbReference type="AlphaFoldDB" id="A0AAD8JWE4"/>
<reference evidence="3" key="1">
    <citation type="journal article" date="2023" name="bioRxiv">
        <title>Improved chromosome-level genome assembly for marigold (Tagetes erecta).</title>
        <authorList>
            <person name="Jiang F."/>
            <person name="Yuan L."/>
            <person name="Wang S."/>
            <person name="Wang H."/>
            <person name="Xu D."/>
            <person name="Wang A."/>
            <person name="Fan W."/>
        </authorList>
    </citation>
    <scope>NUCLEOTIDE SEQUENCE</scope>
    <source>
        <strain evidence="3">WSJ</strain>
        <tissue evidence="3">Leaf</tissue>
    </source>
</reference>
<feature type="transmembrane region" description="Helical" evidence="1">
    <location>
        <begin position="93"/>
        <end position="113"/>
    </location>
</feature>
<evidence type="ECO:0000256" key="1">
    <source>
        <dbReference type="SAM" id="Phobius"/>
    </source>
</evidence>
<keyword evidence="4" id="KW-1185">Reference proteome</keyword>